<evidence type="ECO:0000313" key="2">
    <source>
        <dbReference type="Proteomes" id="UP000815677"/>
    </source>
</evidence>
<reference evidence="1" key="1">
    <citation type="submission" date="2014-09" db="EMBL/GenBank/DDBJ databases">
        <title>Genome sequence of the luminous mushroom Mycena chlorophos for searching fungal bioluminescence genes.</title>
        <authorList>
            <person name="Tanaka Y."/>
            <person name="Kasuga D."/>
            <person name="Oba Y."/>
            <person name="Hase S."/>
            <person name="Sato K."/>
            <person name="Oba Y."/>
            <person name="Sakakibara Y."/>
        </authorList>
    </citation>
    <scope>NUCLEOTIDE SEQUENCE</scope>
</reference>
<dbReference type="EMBL" id="DF849984">
    <property type="protein sequence ID" value="GAT61143.1"/>
    <property type="molecule type" value="Genomic_DNA"/>
</dbReference>
<proteinExistence type="predicted"/>
<protein>
    <submittedName>
        <fullName evidence="1">Uncharacterized protein</fullName>
    </submittedName>
</protein>
<dbReference type="Proteomes" id="UP000815677">
    <property type="component" value="Unassembled WGS sequence"/>
</dbReference>
<organism evidence="1 2">
    <name type="scientific">Mycena chlorophos</name>
    <name type="common">Agaric fungus</name>
    <name type="synonym">Agaricus chlorophos</name>
    <dbReference type="NCBI Taxonomy" id="658473"/>
    <lineage>
        <taxon>Eukaryota</taxon>
        <taxon>Fungi</taxon>
        <taxon>Dikarya</taxon>
        <taxon>Basidiomycota</taxon>
        <taxon>Agaricomycotina</taxon>
        <taxon>Agaricomycetes</taxon>
        <taxon>Agaricomycetidae</taxon>
        <taxon>Agaricales</taxon>
        <taxon>Marasmiineae</taxon>
        <taxon>Mycenaceae</taxon>
        <taxon>Mycena</taxon>
    </lineage>
</organism>
<evidence type="ECO:0000313" key="1">
    <source>
        <dbReference type="EMBL" id="GAT61143.1"/>
    </source>
</evidence>
<accession>A0ABQ0MCS9</accession>
<name>A0ABQ0MCS9_MYCCL</name>
<gene>
    <name evidence="1" type="ORF">MCHLO_17193</name>
</gene>
<sequence>MTDSDEPRLPQDLEQLVFEGTAVAFPQTITSLVLVAHRVHVWMQPILFHTLRLTKKNIPRFIDLTNSKSPEFLARNIRTIVSPLELIEIERYYAALAKCTGVRSLAMGTQNVESHSFLQILAGLALQRLAIALYSLKSARATGISDYPVGNEPAFRNLTHVEVFDEPPRAQLIPFLKMLPRLTHLALNSLNFVPDEFFLREILERGAGGCEHLRLLVILVDSQDDLDRLWIKPIFDDRIVATQSPDWAECVEDGYWLAAENLLAAKRSGHAPDRKLRPVEVDPEGAGAAPEELQYPVDAFDGEREVAGEKKRAAHAGDGDGGALLLTLEPSDVVAIREAVAQLDSSGKEERLSLDRSTEGNERRMAYMEFKRRFGGAGTGDAITAVSSAETRAGAKSIVKDWLVGRKRRKK</sequence>
<keyword evidence="2" id="KW-1185">Reference proteome</keyword>